<reference evidence="1 2" key="1">
    <citation type="submission" date="2010-12" db="EMBL/GenBank/DDBJ databases">
        <title>Complete sequence of Bacillus cellulosilyticus DSM 2522.</title>
        <authorList>
            <consortium name="US DOE Joint Genome Institute"/>
            <person name="Lucas S."/>
            <person name="Copeland A."/>
            <person name="Lapidus A."/>
            <person name="Cheng J.-F."/>
            <person name="Bruce D."/>
            <person name="Goodwin L."/>
            <person name="Pitluck S."/>
            <person name="Chertkov O."/>
            <person name="Detter J.C."/>
            <person name="Han C."/>
            <person name="Tapia R."/>
            <person name="Land M."/>
            <person name="Hauser L."/>
            <person name="Jeffries C."/>
            <person name="Kyrpides N."/>
            <person name="Ivanova N."/>
            <person name="Mikhailova N."/>
            <person name="Brumm P."/>
            <person name="Mead D."/>
            <person name="Woyke T."/>
        </authorList>
    </citation>
    <scope>NUCLEOTIDE SEQUENCE [LARGE SCALE GENOMIC DNA]</scope>
    <source>
        <strain evidence="2">ATCC 21833 / DSM 2522 / FERM P-1141 / JCM 9156 / N-4</strain>
    </source>
</reference>
<gene>
    <name evidence="1" type="ordered locus">Bcell_2713</name>
</gene>
<dbReference type="Proteomes" id="UP000001401">
    <property type="component" value="Chromosome"/>
</dbReference>
<dbReference type="HOGENOM" id="CLU_2191671_0_0_9"/>
<protein>
    <submittedName>
        <fullName evidence="1">Uncharacterized protein</fullName>
    </submittedName>
</protein>
<proteinExistence type="predicted"/>
<keyword evidence="2" id="KW-1185">Reference proteome</keyword>
<dbReference type="EMBL" id="CP002394">
    <property type="protein sequence ID" value="ADU30968.1"/>
    <property type="molecule type" value="Genomic_DNA"/>
</dbReference>
<dbReference type="STRING" id="649639.Bcell_2713"/>
<organism evidence="1 2">
    <name type="scientific">Evansella cellulosilytica (strain ATCC 21833 / DSM 2522 / FERM P-1141 / JCM 9156 / N-4)</name>
    <name type="common">Bacillus cellulosilyticus</name>
    <dbReference type="NCBI Taxonomy" id="649639"/>
    <lineage>
        <taxon>Bacteria</taxon>
        <taxon>Bacillati</taxon>
        <taxon>Bacillota</taxon>
        <taxon>Bacilli</taxon>
        <taxon>Bacillales</taxon>
        <taxon>Bacillaceae</taxon>
        <taxon>Evansella</taxon>
    </lineage>
</organism>
<dbReference type="AlphaFoldDB" id="E6TVF1"/>
<dbReference type="KEGG" id="bco:Bcell_2713"/>
<evidence type="ECO:0000313" key="1">
    <source>
        <dbReference type="EMBL" id="ADU30968.1"/>
    </source>
</evidence>
<name>E6TVF1_EVAC2</name>
<sequence length="108" mass="12317">MNNYSFSEISKVVQYLHGYNENQLADHITELKIRIDTIERTNRLVKTDPNTTTRFGRAKTQVETLEVKYNELGNTIGNSETANLMTTLYSVDKILNTIEDSTKTGDQV</sequence>
<dbReference type="RefSeq" id="WP_013489301.1">
    <property type="nucleotide sequence ID" value="NC_014829.1"/>
</dbReference>
<evidence type="ECO:0000313" key="2">
    <source>
        <dbReference type="Proteomes" id="UP000001401"/>
    </source>
</evidence>
<accession>E6TVF1</accession>